<dbReference type="HOGENOM" id="CLU_044614_3_3_1"/>
<evidence type="ECO:0008006" key="5">
    <source>
        <dbReference type="Google" id="ProtNLM"/>
    </source>
</evidence>
<dbReference type="EMBL" id="KE504201">
    <property type="protein sequence ID" value="EPS95742.1"/>
    <property type="molecule type" value="Genomic_DNA"/>
</dbReference>
<dbReference type="eggNOG" id="ENOG502SQG6">
    <property type="taxonomic scope" value="Eukaryota"/>
</dbReference>
<sequence length="340" mass="36807">MTISLFKAELIGVMVESITYGAYAVILALCIHALYKRSGNWHANWKVGGTPASNSQEEISAGRRSRVGLALWAAILWALISAHLVVDWARVITAFTGDTSPALYYAGLTSAASVFKTAMYTAVTIVSDAFIVYRTFIVWNFNYFVIGLPFLLFLADSAMGILACYTLSKLTSNEVFYAKLLSSRTQAFYSLTVAVNVICSLLISYRVWKIQRSVRTSSMHDLRMRSRLARIVVVAVESCAVYSAFLFVLIGTYAGDSPAMFIILDMTAPVIGIVFSTVILRVSRGISIGDEGSSHELAALHGGSHRIGGPSDGGDAATEGHAKHTSIDKTSLKSTVTETV</sequence>
<dbReference type="OrthoDB" id="2753342at2759"/>
<feature type="transmembrane region" description="Helical" evidence="2">
    <location>
        <begin position="143"/>
        <end position="168"/>
    </location>
</feature>
<feature type="compositionally biased region" description="Basic and acidic residues" evidence="1">
    <location>
        <begin position="318"/>
        <end position="331"/>
    </location>
</feature>
<dbReference type="InParanoid" id="S8DT40"/>
<feature type="transmembrane region" description="Helical" evidence="2">
    <location>
        <begin position="69"/>
        <end position="91"/>
    </location>
</feature>
<name>S8DT40_FOMSC</name>
<accession>S8DT40</accession>
<organism evidence="3 4">
    <name type="scientific">Fomitopsis schrenkii</name>
    <name type="common">Brown rot fungus</name>
    <dbReference type="NCBI Taxonomy" id="2126942"/>
    <lineage>
        <taxon>Eukaryota</taxon>
        <taxon>Fungi</taxon>
        <taxon>Dikarya</taxon>
        <taxon>Basidiomycota</taxon>
        <taxon>Agaricomycotina</taxon>
        <taxon>Agaricomycetes</taxon>
        <taxon>Polyporales</taxon>
        <taxon>Fomitopsis</taxon>
    </lineage>
</organism>
<dbReference type="Proteomes" id="UP000015241">
    <property type="component" value="Unassembled WGS sequence"/>
</dbReference>
<dbReference type="STRING" id="743788.S8DT40"/>
<evidence type="ECO:0000256" key="1">
    <source>
        <dbReference type="SAM" id="MobiDB-lite"/>
    </source>
</evidence>
<gene>
    <name evidence="3" type="ORF">FOMPIDRAFT_87250</name>
</gene>
<evidence type="ECO:0000256" key="2">
    <source>
        <dbReference type="SAM" id="Phobius"/>
    </source>
</evidence>
<feature type="transmembrane region" description="Helical" evidence="2">
    <location>
        <begin position="103"/>
        <end position="131"/>
    </location>
</feature>
<protein>
    <recommendedName>
        <fullName evidence="5">THH1/TOM1/TOM3 domain-containing protein</fullName>
    </recommendedName>
</protein>
<dbReference type="AlphaFoldDB" id="S8DT40"/>
<keyword evidence="2" id="KW-0472">Membrane</keyword>
<feature type="region of interest" description="Disordered" evidence="1">
    <location>
        <begin position="308"/>
        <end position="340"/>
    </location>
</feature>
<feature type="transmembrane region" description="Helical" evidence="2">
    <location>
        <begin position="228"/>
        <end position="253"/>
    </location>
</feature>
<proteinExistence type="predicted"/>
<evidence type="ECO:0000313" key="3">
    <source>
        <dbReference type="EMBL" id="EPS95742.1"/>
    </source>
</evidence>
<reference evidence="3 4" key="1">
    <citation type="journal article" date="2012" name="Science">
        <title>The Paleozoic origin of enzymatic lignin decomposition reconstructed from 31 fungal genomes.</title>
        <authorList>
            <person name="Floudas D."/>
            <person name="Binder M."/>
            <person name="Riley R."/>
            <person name="Barry K."/>
            <person name="Blanchette R.A."/>
            <person name="Henrissat B."/>
            <person name="Martinez A.T."/>
            <person name="Otillar R."/>
            <person name="Spatafora J.W."/>
            <person name="Yadav J.S."/>
            <person name="Aerts A."/>
            <person name="Benoit I."/>
            <person name="Boyd A."/>
            <person name="Carlson A."/>
            <person name="Copeland A."/>
            <person name="Coutinho P.M."/>
            <person name="de Vries R.P."/>
            <person name="Ferreira P."/>
            <person name="Findley K."/>
            <person name="Foster B."/>
            <person name="Gaskell J."/>
            <person name="Glotzer D."/>
            <person name="Gorecki P."/>
            <person name="Heitman J."/>
            <person name="Hesse C."/>
            <person name="Hori C."/>
            <person name="Igarashi K."/>
            <person name="Jurgens J.A."/>
            <person name="Kallen N."/>
            <person name="Kersten P."/>
            <person name="Kohler A."/>
            <person name="Kuees U."/>
            <person name="Kumar T.K.A."/>
            <person name="Kuo A."/>
            <person name="LaButti K."/>
            <person name="Larrondo L.F."/>
            <person name="Lindquist E."/>
            <person name="Ling A."/>
            <person name="Lombard V."/>
            <person name="Lucas S."/>
            <person name="Lundell T."/>
            <person name="Martin R."/>
            <person name="McLaughlin D.J."/>
            <person name="Morgenstern I."/>
            <person name="Morin E."/>
            <person name="Murat C."/>
            <person name="Nagy L.G."/>
            <person name="Nolan M."/>
            <person name="Ohm R.A."/>
            <person name="Patyshakuliyeva A."/>
            <person name="Rokas A."/>
            <person name="Ruiz-Duenas F.J."/>
            <person name="Sabat G."/>
            <person name="Salamov A."/>
            <person name="Samejima M."/>
            <person name="Schmutz J."/>
            <person name="Slot J.C."/>
            <person name="St John F."/>
            <person name="Stenlid J."/>
            <person name="Sun H."/>
            <person name="Sun S."/>
            <person name="Syed K."/>
            <person name="Tsang A."/>
            <person name="Wiebenga A."/>
            <person name="Young D."/>
            <person name="Pisabarro A."/>
            <person name="Eastwood D.C."/>
            <person name="Martin F."/>
            <person name="Cullen D."/>
            <person name="Grigoriev I.V."/>
            <person name="Hibbett D.S."/>
        </authorList>
    </citation>
    <scope>NUCLEOTIDE SEQUENCE</scope>
    <source>
        <strain evidence="4">FP-58527</strain>
    </source>
</reference>
<keyword evidence="2" id="KW-0812">Transmembrane</keyword>
<evidence type="ECO:0000313" key="4">
    <source>
        <dbReference type="Proteomes" id="UP000015241"/>
    </source>
</evidence>
<keyword evidence="2" id="KW-1133">Transmembrane helix</keyword>
<feature type="transmembrane region" description="Helical" evidence="2">
    <location>
        <begin position="259"/>
        <end position="280"/>
    </location>
</feature>
<keyword evidence="4" id="KW-1185">Reference proteome</keyword>
<feature type="transmembrane region" description="Helical" evidence="2">
    <location>
        <begin position="17"/>
        <end position="35"/>
    </location>
</feature>
<feature type="transmembrane region" description="Helical" evidence="2">
    <location>
        <begin position="188"/>
        <end position="208"/>
    </location>
</feature>